<evidence type="ECO:0000256" key="1">
    <source>
        <dbReference type="ARBA" id="ARBA00022517"/>
    </source>
</evidence>
<dbReference type="eggNOG" id="COG0858">
    <property type="taxonomic scope" value="Bacteria"/>
</dbReference>
<dbReference type="PANTHER" id="PTHR33515">
    <property type="entry name" value="RIBOSOME-BINDING FACTOR A, CHLOROPLASTIC-RELATED"/>
    <property type="match status" value="1"/>
</dbReference>
<dbReference type="InterPro" id="IPR000238">
    <property type="entry name" value="RbfA"/>
</dbReference>
<name>F6DCQ0_THICA</name>
<dbReference type="KEGG" id="tcy:Thicy_0864"/>
<comment type="function">
    <text evidence="2">One of several proteins that assist in the late maturation steps of the functional core of the 30S ribosomal subunit. Associates with free 30S ribosomal subunits (but not with 30S subunits that are part of 70S ribosomes or polysomes). Required for efficient processing of 16S rRNA. May interact with the 5'-terminal helix region of 16S rRNA.</text>
</comment>
<comment type="subunit">
    <text evidence="2">Monomer. Binds 30S ribosomal subunits, but not 50S ribosomal subunits or 70S ribosomes.</text>
</comment>
<dbReference type="OrthoDB" id="307788at2"/>
<accession>F6DCQ0</accession>
<dbReference type="STRING" id="717773.Thicy_0864"/>
<dbReference type="InterPro" id="IPR020053">
    <property type="entry name" value="Ribosome-bd_factorA_CS"/>
</dbReference>
<dbReference type="GO" id="GO:0030490">
    <property type="term" value="P:maturation of SSU-rRNA"/>
    <property type="evidence" value="ECO:0007669"/>
    <property type="project" value="UniProtKB-UniRule"/>
</dbReference>
<proteinExistence type="inferred from homology"/>
<keyword evidence="1 2" id="KW-0690">Ribosome biogenesis</keyword>
<evidence type="ECO:0000313" key="4">
    <source>
        <dbReference type="Proteomes" id="UP000009232"/>
    </source>
</evidence>
<dbReference type="GO" id="GO:0005829">
    <property type="term" value="C:cytosol"/>
    <property type="evidence" value="ECO:0007669"/>
    <property type="project" value="TreeGrafter"/>
</dbReference>
<dbReference type="InterPro" id="IPR015946">
    <property type="entry name" value="KH_dom-like_a/b"/>
</dbReference>
<protein>
    <recommendedName>
        <fullName evidence="2">Ribosome-binding factor A</fullName>
    </recommendedName>
</protein>
<dbReference type="NCBIfam" id="TIGR00082">
    <property type="entry name" value="rbfA"/>
    <property type="match status" value="1"/>
</dbReference>
<dbReference type="Gene3D" id="3.30.300.20">
    <property type="match status" value="1"/>
</dbReference>
<sequence length="118" mass="13550">MSQEFSRTDRVSQEIFRVLSNLLRREIKDPRLQSLTLTECQVSKDLGIAKVYFSVLGAKEGDQAVLDAEQALKKATGFMRSELAQALRLRVTPQLRFYYDTVPDRVDHIEALIRKALH</sequence>
<dbReference type="SUPFAM" id="SSF89919">
    <property type="entry name" value="Ribosome-binding factor A, RbfA"/>
    <property type="match status" value="1"/>
</dbReference>
<dbReference type="PROSITE" id="PS01319">
    <property type="entry name" value="RBFA"/>
    <property type="match status" value="1"/>
</dbReference>
<evidence type="ECO:0000256" key="2">
    <source>
        <dbReference type="HAMAP-Rule" id="MF_00003"/>
    </source>
</evidence>
<comment type="subcellular location">
    <subcellularLocation>
        <location evidence="2">Cytoplasm</location>
    </subcellularLocation>
</comment>
<dbReference type="RefSeq" id="WP_013835414.1">
    <property type="nucleotide sequence ID" value="NC_015581.1"/>
</dbReference>
<dbReference type="PANTHER" id="PTHR33515:SF1">
    <property type="entry name" value="RIBOSOME-BINDING FACTOR A, CHLOROPLASTIC-RELATED"/>
    <property type="match status" value="1"/>
</dbReference>
<keyword evidence="2" id="KW-0963">Cytoplasm</keyword>
<dbReference type="GO" id="GO:0043024">
    <property type="term" value="F:ribosomal small subunit binding"/>
    <property type="evidence" value="ECO:0007669"/>
    <property type="project" value="TreeGrafter"/>
</dbReference>
<dbReference type="HOGENOM" id="CLU_089475_5_0_6"/>
<dbReference type="HAMAP" id="MF_00003">
    <property type="entry name" value="RbfA"/>
    <property type="match status" value="1"/>
</dbReference>
<comment type="similarity">
    <text evidence="2">Belongs to the RbfA family.</text>
</comment>
<dbReference type="Proteomes" id="UP000009232">
    <property type="component" value="Chromosome"/>
</dbReference>
<dbReference type="InterPro" id="IPR023799">
    <property type="entry name" value="RbfA_dom_sf"/>
</dbReference>
<evidence type="ECO:0000313" key="3">
    <source>
        <dbReference type="EMBL" id="AEG31636.1"/>
    </source>
</evidence>
<organism evidence="3 4">
    <name type="scientific">Thiomicrospira cyclica (strain DSM 14477 / JCM 11371 / ALM1)</name>
    <name type="common">Thioalkalimicrobium cyclicum</name>
    <dbReference type="NCBI Taxonomy" id="717773"/>
    <lineage>
        <taxon>Bacteria</taxon>
        <taxon>Pseudomonadati</taxon>
        <taxon>Pseudomonadota</taxon>
        <taxon>Gammaproteobacteria</taxon>
        <taxon>Thiotrichales</taxon>
        <taxon>Piscirickettsiaceae</taxon>
        <taxon>Thiomicrospira</taxon>
    </lineage>
</organism>
<reference evidence="3 4" key="1">
    <citation type="submission" date="2011-05" db="EMBL/GenBank/DDBJ databases">
        <title>Complete sequence of Thioalkalimicrobium cyclicum ALM1.</title>
        <authorList>
            <consortium name="US DOE Joint Genome Institute"/>
            <person name="Lucas S."/>
            <person name="Han J."/>
            <person name="Lapidus A."/>
            <person name="Cheng J.-F."/>
            <person name="Goodwin L."/>
            <person name="Pitluck S."/>
            <person name="Peters L."/>
            <person name="Mikhailova N."/>
            <person name="Davenport K."/>
            <person name="Han C."/>
            <person name="Tapia R."/>
            <person name="Land M."/>
            <person name="Hauser L."/>
            <person name="Kyrpides N."/>
            <person name="Ivanova N."/>
            <person name="Pagani I."/>
            <person name="Kappler U."/>
            <person name="Woyke T."/>
        </authorList>
    </citation>
    <scope>NUCLEOTIDE SEQUENCE [LARGE SCALE GENOMIC DNA]</scope>
    <source>
        <strain evidence="4">DSM 14477 / JCM 11371 / ALM1</strain>
    </source>
</reference>
<gene>
    <name evidence="2" type="primary">rbfA</name>
    <name evidence="3" type="ordered locus">Thicy_0864</name>
</gene>
<keyword evidence="4" id="KW-1185">Reference proteome</keyword>
<dbReference type="AlphaFoldDB" id="F6DCQ0"/>
<dbReference type="Pfam" id="PF02033">
    <property type="entry name" value="RBFA"/>
    <property type="match status" value="1"/>
</dbReference>
<dbReference type="EMBL" id="CP002776">
    <property type="protein sequence ID" value="AEG31636.1"/>
    <property type="molecule type" value="Genomic_DNA"/>
</dbReference>